<name>I3E6X8_BACMT</name>
<keyword evidence="1" id="KW-1133">Transmembrane helix</keyword>
<keyword evidence="1" id="KW-0812">Transmembrane</keyword>
<comment type="caution">
    <text evidence="3">The sequence shown here is derived from an EMBL/GenBank/DDBJ whole genome shotgun (WGS) entry which is preliminary data.</text>
</comment>
<evidence type="ECO:0000313" key="3">
    <source>
        <dbReference type="EMBL" id="EIJ82249.1"/>
    </source>
</evidence>
<proteinExistence type="predicted"/>
<feature type="domain" description="SsuA/THI5-like" evidence="2">
    <location>
        <begin position="105"/>
        <end position="278"/>
    </location>
</feature>
<dbReference type="Proteomes" id="UP000010523">
    <property type="component" value="Unassembled WGS sequence"/>
</dbReference>
<accession>I3E6X8</accession>
<dbReference type="Pfam" id="PF09084">
    <property type="entry name" value="NMT1"/>
    <property type="match status" value="1"/>
</dbReference>
<dbReference type="eggNOG" id="COG0715">
    <property type="taxonomic scope" value="Bacteria"/>
</dbReference>
<dbReference type="RefSeq" id="WP_003351061.1">
    <property type="nucleotide sequence ID" value="NZ_AFEU01000001.1"/>
</dbReference>
<dbReference type="Gene3D" id="3.40.190.10">
    <property type="entry name" value="Periplasmic binding protein-like II"/>
    <property type="match status" value="2"/>
</dbReference>
<protein>
    <submittedName>
        <fullName evidence="3">Family 3 extracellular solute-binding protein</fullName>
    </submittedName>
</protein>
<evidence type="ECO:0000256" key="1">
    <source>
        <dbReference type="SAM" id="Phobius"/>
    </source>
</evidence>
<feature type="transmembrane region" description="Helical" evidence="1">
    <location>
        <begin position="12"/>
        <end position="31"/>
    </location>
</feature>
<organism evidence="3 4">
    <name type="scientific">Bacillus methanolicus PB1</name>
    <dbReference type="NCBI Taxonomy" id="997296"/>
    <lineage>
        <taxon>Bacteria</taxon>
        <taxon>Bacillati</taxon>
        <taxon>Bacillota</taxon>
        <taxon>Bacilli</taxon>
        <taxon>Bacillales</taxon>
        <taxon>Bacillaceae</taxon>
        <taxon>Bacillus</taxon>
    </lineage>
</organism>
<gene>
    <name evidence="3" type="ORF">PB1_04945</name>
</gene>
<keyword evidence="4" id="KW-1185">Reference proteome</keyword>
<dbReference type="PANTHER" id="PTHR30024:SF42">
    <property type="entry name" value="ALIPHATIC SULFONATES-BINDING PROTEIN-RELATED"/>
    <property type="match status" value="1"/>
</dbReference>
<evidence type="ECO:0000313" key="4">
    <source>
        <dbReference type="Proteomes" id="UP000010523"/>
    </source>
</evidence>
<dbReference type="AlphaFoldDB" id="I3E6X8"/>
<dbReference type="PANTHER" id="PTHR30024">
    <property type="entry name" value="ALIPHATIC SULFONATES-BINDING PROTEIN-RELATED"/>
    <property type="match status" value="1"/>
</dbReference>
<dbReference type="InterPro" id="IPR015168">
    <property type="entry name" value="SsuA/THI5"/>
</dbReference>
<dbReference type="OrthoDB" id="286202at2"/>
<sequence>MEMTSNHKKKRVLKGLTGILFLTFFLIGIIGCSNDSQTTAAQSSAQKGSSDSSVLRIGYVGSSKDNIPTGVEGWAIQKKLLQQELKKKGIEKFEFHAFPNGPPLNEAIAAGELDIGILGDTPAIVGKSNGLKTKLISQTSINSNVWLITPKNGVKSVEELKGKTVATQLGSYMYRYLIGLLKEKGLDKDVKIVNMLASDAEAALERKDIAAYAFPTNSGPLIKSKGFPVIDEAKDHPELLGSSVVVITDDYLSKYPDLPKIWNDVRKQALEDLLKNPEGFYQFQSEQVGYPVEVMKDSLPLDNLKLDPLSEEGIKLLEGTKKFLVEEEFAKKDFNLKDWIAK</sequence>
<keyword evidence="1" id="KW-0472">Membrane</keyword>
<reference evidence="3 4" key="1">
    <citation type="journal article" date="2012" name="Appl. Environ. Microbiol.">
        <title>Genome Sequence of Thermotolerant Bacillus methanolicus: Features and Regulation Related to Methylotrophy and Production of L-Lysine and L-Glutamate from Methanol.</title>
        <authorList>
            <person name="Heggeset T.M."/>
            <person name="Krog A."/>
            <person name="Balzer S."/>
            <person name="Wentzel A."/>
            <person name="Ellingsen T.E."/>
            <person name="Brautaset T."/>
        </authorList>
    </citation>
    <scope>NUCLEOTIDE SEQUENCE [LARGE SCALE GENOMIC DNA]</scope>
    <source>
        <strain evidence="3 4">PB1</strain>
    </source>
</reference>
<dbReference type="SUPFAM" id="SSF53850">
    <property type="entry name" value="Periplasmic binding protein-like II"/>
    <property type="match status" value="1"/>
</dbReference>
<dbReference type="PATRIC" id="fig|997296.3.peg.1072"/>
<evidence type="ECO:0000259" key="2">
    <source>
        <dbReference type="Pfam" id="PF09084"/>
    </source>
</evidence>
<dbReference type="EMBL" id="AFEU01000001">
    <property type="protein sequence ID" value="EIJ82249.1"/>
    <property type="molecule type" value="Genomic_DNA"/>
</dbReference>
<dbReference type="STRING" id="997296.PB1_04945"/>